<dbReference type="PANTHER" id="PTHR38107:SF3">
    <property type="entry name" value="LYSOZYME RRRD-RELATED"/>
    <property type="match status" value="1"/>
</dbReference>
<proteinExistence type="inferred from homology"/>
<comment type="catalytic activity">
    <reaction evidence="1">
        <text>Hydrolysis of (1-&gt;4)-beta-linkages between N-acetylmuramic acid and N-acetyl-D-glucosamine residues in a peptidoglycan and between N-acetyl-D-glucosamine residues in chitodextrins.</text>
        <dbReference type="EC" id="3.2.1.17"/>
    </reaction>
</comment>
<keyword evidence="1" id="KW-0378">Hydrolase</keyword>
<accession>A0A9X1F3G5</accession>
<keyword evidence="1" id="KW-0081">Bacteriolytic enzyme</keyword>
<name>A0A9X1F3G5_9SPHN</name>
<reference evidence="2" key="1">
    <citation type="submission" date="2021-04" db="EMBL/GenBank/DDBJ databases">
        <authorList>
            <person name="Pira H."/>
            <person name="Risdian C."/>
            <person name="Wink J."/>
        </authorList>
    </citation>
    <scope>NUCLEOTIDE SEQUENCE</scope>
    <source>
        <strain evidence="2">WH158</strain>
    </source>
</reference>
<dbReference type="Proteomes" id="UP001138681">
    <property type="component" value="Unassembled WGS sequence"/>
</dbReference>
<dbReference type="GO" id="GO:0031640">
    <property type="term" value="P:killing of cells of another organism"/>
    <property type="evidence" value="ECO:0007669"/>
    <property type="project" value="UniProtKB-KW"/>
</dbReference>
<dbReference type="InterPro" id="IPR033907">
    <property type="entry name" value="Endolysin_autolysin"/>
</dbReference>
<dbReference type="GO" id="GO:0003796">
    <property type="term" value="F:lysozyme activity"/>
    <property type="evidence" value="ECO:0007669"/>
    <property type="project" value="UniProtKB-EC"/>
</dbReference>
<dbReference type="GO" id="GO:0016998">
    <property type="term" value="P:cell wall macromolecule catabolic process"/>
    <property type="evidence" value="ECO:0007669"/>
    <property type="project" value="InterPro"/>
</dbReference>
<dbReference type="InterPro" id="IPR051018">
    <property type="entry name" value="Bacteriophage_GH24"/>
</dbReference>
<dbReference type="GO" id="GO:0009253">
    <property type="term" value="P:peptidoglycan catabolic process"/>
    <property type="evidence" value="ECO:0007669"/>
    <property type="project" value="InterPro"/>
</dbReference>
<dbReference type="HAMAP" id="MF_04110">
    <property type="entry name" value="ENDOLYSIN_T4"/>
    <property type="match status" value="1"/>
</dbReference>
<dbReference type="Pfam" id="PF00959">
    <property type="entry name" value="Phage_lysozyme"/>
    <property type="match status" value="1"/>
</dbReference>
<dbReference type="EC" id="3.2.1.17" evidence="1"/>
<evidence type="ECO:0000256" key="1">
    <source>
        <dbReference type="RuleBase" id="RU003788"/>
    </source>
</evidence>
<evidence type="ECO:0000313" key="3">
    <source>
        <dbReference type="Proteomes" id="UP001138681"/>
    </source>
</evidence>
<dbReference type="EMBL" id="JAGSPC010000001">
    <property type="protein sequence ID" value="MBV7259281.1"/>
    <property type="molecule type" value="Genomic_DNA"/>
</dbReference>
<dbReference type="RefSeq" id="WP_218404521.1">
    <property type="nucleotide sequence ID" value="NZ_JAGSPC010000001.1"/>
</dbReference>
<keyword evidence="1" id="KW-0326">Glycosidase</keyword>
<organism evidence="2 3">
    <name type="scientific">Erythrobacter crassostreae</name>
    <dbReference type="NCBI Taxonomy" id="2828328"/>
    <lineage>
        <taxon>Bacteria</taxon>
        <taxon>Pseudomonadati</taxon>
        <taxon>Pseudomonadota</taxon>
        <taxon>Alphaproteobacteria</taxon>
        <taxon>Sphingomonadales</taxon>
        <taxon>Erythrobacteraceae</taxon>
        <taxon>Erythrobacter/Porphyrobacter group</taxon>
        <taxon>Erythrobacter</taxon>
    </lineage>
</organism>
<sequence>MPQSRKPLFDTVRAVLKRGFRQSEVVAIDGALDVVIDPPETAVTDCVKGSGVPKIKRRRTSSNDAPRSIGPEGIALIKQFEGCARLKRDGLVSAYPDPGTGGAPWTIGWGATRGGLHGFVGADTVWTQAQCDERLEDDLKRYAADVSRAIGAAPTTQTQFDAMVSFHYNTGAIARATLTKKHIAGDFSGAAAEFVRWNKAGGRVLKGLVRRRSAEMALYRR</sequence>
<comment type="similarity">
    <text evidence="1">Belongs to the glycosyl hydrolase 24 family.</text>
</comment>
<keyword evidence="1" id="KW-0929">Antimicrobial</keyword>
<comment type="caution">
    <text evidence="2">The sequence shown here is derived from an EMBL/GenBank/DDBJ whole genome shotgun (WGS) entry which is preliminary data.</text>
</comment>
<dbReference type="PANTHER" id="PTHR38107">
    <property type="match status" value="1"/>
</dbReference>
<protein>
    <recommendedName>
        <fullName evidence="1">Lysozyme</fullName>
        <ecNumber evidence="1">3.2.1.17</ecNumber>
    </recommendedName>
</protein>
<dbReference type="AlphaFoldDB" id="A0A9X1F3G5"/>
<keyword evidence="3" id="KW-1185">Reference proteome</keyword>
<dbReference type="InterPro" id="IPR002196">
    <property type="entry name" value="Glyco_hydro_24"/>
</dbReference>
<dbReference type="GO" id="GO:0042742">
    <property type="term" value="P:defense response to bacterium"/>
    <property type="evidence" value="ECO:0007669"/>
    <property type="project" value="UniProtKB-KW"/>
</dbReference>
<gene>
    <name evidence="2" type="ORF">KCG46_06805</name>
</gene>
<dbReference type="CDD" id="cd00737">
    <property type="entry name" value="lyz_endolysin_autolysin"/>
    <property type="match status" value="1"/>
</dbReference>
<evidence type="ECO:0000313" key="2">
    <source>
        <dbReference type="EMBL" id="MBV7259281.1"/>
    </source>
</evidence>
<dbReference type="InterPro" id="IPR034690">
    <property type="entry name" value="Endolysin_T4_type"/>
</dbReference>